<dbReference type="STRING" id="118062.MCBB_1828"/>
<evidence type="ECO:0000313" key="1">
    <source>
        <dbReference type="EMBL" id="SCG86377.1"/>
    </source>
</evidence>
<accession>A0A1D3L454</accession>
<dbReference type="OrthoDB" id="70271at2157"/>
<gene>
    <name evidence="1" type="ORF">MCBB_1828</name>
</gene>
<keyword evidence="2" id="KW-1185">Reference proteome</keyword>
<dbReference type="KEGG" id="mcub:MCBB_1828"/>
<organism evidence="1 2">
    <name type="scientific">Methanobacterium congolense</name>
    <dbReference type="NCBI Taxonomy" id="118062"/>
    <lineage>
        <taxon>Archaea</taxon>
        <taxon>Methanobacteriati</taxon>
        <taxon>Methanobacteriota</taxon>
        <taxon>Methanomada group</taxon>
        <taxon>Methanobacteria</taxon>
        <taxon>Methanobacteriales</taxon>
        <taxon>Methanobacteriaceae</taxon>
        <taxon>Methanobacterium</taxon>
    </lineage>
</organism>
<name>A0A1D3L454_9EURY</name>
<dbReference type="AlphaFoldDB" id="A0A1D3L454"/>
<reference evidence="1 2" key="1">
    <citation type="submission" date="2016-08" db="EMBL/GenBank/DDBJ databases">
        <authorList>
            <person name="Seilhamer J.J."/>
        </authorList>
    </citation>
    <scope>NUCLEOTIDE SEQUENCE [LARGE SCALE GENOMIC DNA]</scope>
    <source>
        <strain evidence="1">Buetzberg</strain>
    </source>
</reference>
<dbReference type="EMBL" id="LT607756">
    <property type="protein sequence ID" value="SCG86377.1"/>
    <property type="molecule type" value="Genomic_DNA"/>
</dbReference>
<sequence>MDKRIILIFAVVVLGLIAAGTASGVLINLVFPEIPYNYTSYVTLPAHSQNEESFVGYYKINGTGNDFKFKIVLPGAENNEDPLCYTASGLNGTGKLDYININYNTVAAVANKNLTRAVFATPMNGTFNIQCAAWTGYGNFSNNGTYFAGKFKIDGPVTDFKGSFQFVPDGKRIKILTDYVYYPHLQDQLAKNVTNTFYM</sequence>
<dbReference type="RefSeq" id="WP_071907447.1">
    <property type="nucleotide sequence ID" value="NZ_LT607756.1"/>
</dbReference>
<dbReference type="GeneID" id="30412666"/>
<dbReference type="Proteomes" id="UP000094707">
    <property type="component" value="Chromosome I"/>
</dbReference>
<evidence type="ECO:0000313" key="2">
    <source>
        <dbReference type="Proteomes" id="UP000094707"/>
    </source>
</evidence>
<proteinExistence type="predicted"/>
<protein>
    <submittedName>
        <fullName evidence="1">Uncharacterized protein</fullName>
    </submittedName>
</protein>